<feature type="compositionally biased region" description="Pro residues" evidence="1">
    <location>
        <begin position="244"/>
        <end position="265"/>
    </location>
</feature>
<reference evidence="2" key="2">
    <citation type="journal article" date="2021" name="PeerJ">
        <title>Extensive microbial diversity within the chicken gut microbiome revealed by metagenomics and culture.</title>
        <authorList>
            <person name="Gilroy R."/>
            <person name="Ravi A."/>
            <person name="Getino M."/>
            <person name="Pursley I."/>
            <person name="Horton D.L."/>
            <person name="Alikhan N.F."/>
            <person name="Baker D."/>
            <person name="Gharbi K."/>
            <person name="Hall N."/>
            <person name="Watson M."/>
            <person name="Adriaenssens E.M."/>
            <person name="Foster-Nyarko E."/>
            <person name="Jarju S."/>
            <person name="Secka A."/>
            <person name="Antonio M."/>
            <person name="Oren A."/>
            <person name="Chaudhuri R.R."/>
            <person name="La Ragione R."/>
            <person name="Hildebrand F."/>
            <person name="Pallen M.J."/>
        </authorList>
    </citation>
    <scope>NUCLEOTIDE SEQUENCE</scope>
    <source>
        <strain evidence="2">CHK189-12415</strain>
    </source>
</reference>
<dbReference type="Proteomes" id="UP000824241">
    <property type="component" value="Unassembled WGS sequence"/>
</dbReference>
<dbReference type="AlphaFoldDB" id="A0A9D1DYX8"/>
<accession>A0A9D1DYX8</accession>
<name>A0A9D1DYX8_9FIRM</name>
<evidence type="ECO:0000313" key="2">
    <source>
        <dbReference type="EMBL" id="HIR61518.1"/>
    </source>
</evidence>
<dbReference type="SUPFAM" id="SSF52540">
    <property type="entry name" value="P-loop containing nucleoside triphosphate hydrolases"/>
    <property type="match status" value="1"/>
</dbReference>
<evidence type="ECO:0000256" key="1">
    <source>
        <dbReference type="SAM" id="MobiDB-lite"/>
    </source>
</evidence>
<dbReference type="EMBL" id="DVHA01000263">
    <property type="protein sequence ID" value="HIR61518.1"/>
    <property type="molecule type" value="Genomic_DNA"/>
</dbReference>
<dbReference type="Pfam" id="PF13479">
    <property type="entry name" value="AAA_24"/>
    <property type="match status" value="1"/>
</dbReference>
<reference evidence="2" key="1">
    <citation type="submission" date="2020-10" db="EMBL/GenBank/DDBJ databases">
        <authorList>
            <person name="Gilroy R."/>
        </authorList>
    </citation>
    <scope>NUCLEOTIDE SEQUENCE</scope>
    <source>
        <strain evidence="2">CHK189-12415</strain>
    </source>
</reference>
<gene>
    <name evidence="2" type="ORF">IAB37_08105</name>
</gene>
<organism evidence="2 3">
    <name type="scientific">Candidatus Faecivivens stercoravium</name>
    <dbReference type="NCBI Taxonomy" id="2840803"/>
    <lineage>
        <taxon>Bacteria</taxon>
        <taxon>Bacillati</taxon>
        <taxon>Bacillota</taxon>
        <taxon>Clostridia</taxon>
        <taxon>Eubacteriales</taxon>
        <taxon>Oscillospiraceae</taxon>
        <taxon>Oscillospiraceae incertae sedis</taxon>
        <taxon>Candidatus Faecivivens</taxon>
    </lineage>
</organism>
<proteinExistence type="predicted"/>
<protein>
    <submittedName>
        <fullName evidence="2">AAA family ATPase</fullName>
    </submittedName>
</protein>
<comment type="caution">
    <text evidence="2">The sequence shown here is derived from an EMBL/GenBank/DDBJ whole genome shotgun (WGS) entry which is preliminary data.</text>
</comment>
<dbReference type="InterPro" id="IPR027417">
    <property type="entry name" value="P-loop_NTPase"/>
</dbReference>
<evidence type="ECO:0000313" key="3">
    <source>
        <dbReference type="Proteomes" id="UP000824241"/>
    </source>
</evidence>
<sequence length="359" mass="39256">MANYTVTSGRISGPQKVVIYGPEGIGKSTFLSRFPDPLFIDTEGSTGELSVRRLPPPSSWAMLLDEVDFVSRERPCKTLALDTADWAERLCARHVCDKAGKTGIEDFGYGKGYTYLAEEFGRLINKLSEVLDAGIHVAVAAHAQMRKFEQPDEMGAYDRWELKLTRQCAPLLKEWAGALLFANYKTIVVTNENQKHKAQGGARVLYTAHHPCWDAKNRWGLPEQTDFDYGVIAPYIAGGTAPLPMRPAPEPRPAVSPQIPAPPVQSPASAGPASPVEPAPTATPPAEDIPASVPKELRELMAANGVTTQQVQDAVAQKGWYPPGTPFENYDPGFVREALIGGWPHLYNFILDMTGDLPF</sequence>
<feature type="region of interest" description="Disordered" evidence="1">
    <location>
        <begin position="243"/>
        <end position="289"/>
    </location>
</feature>